<dbReference type="EMBL" id="SMLL01000004">
    <property type="protein sequence ID" value="TFY99667.1"/>
    <property type="molecule type" value="Genomic_DNA"/>
</dbReference>
<keyword evidence="3 4" id="KW-0663">Pyridoxal phosphate</keyword>
<evidence type="ECO:0000313" key="5">
    <source>
        <dbReference type="EMBL" id="TFY99667.1"/>
    </source>
</evidence>
<name>A0A4Z0BN38_9BURK</name>
<dbReference type="AlphaFoldDB" id="A0A4Z0BN38"/>
<dbReference type="PIRSF" id="PIRSF000390">
    <property type="entry name" value="PLP_StrS"/>
    <property type="match status" value="1"/>
</dbReference>
<evidence type="ECO:0000256" key="4">
    <source>
        <dbReference type="RuleBase" id="RU004508"/>
    </source>
</evidence>
<dbReference type="RefSeq" id="WP_135285210.1">
    <property type="nucleotide sequence ID" value="NZ_SMLL01000004.1"/>
</dbReference>
<dbReference type="GO" id="GO:0030170">
    <property type="term" value="F:pyridoxal phosphate binding"/>
    <property type="evidence" value="ECO:0007669"/>
    <property type="project" value="TreeGrafter"/>
</dbReference>
<gene>
    <name evidence="5" type="ORF">EZ242_11005</name>
</gene>
<protein>
    <submittedName>
        <fullName evidence="5">DegT/DnrJ/EryC1/StrS family aminotransferase</fullName>
    </submittedName>
</protein>
<dbReference type="InterPro" id="IPR015424">
    <property type="entry name" value="PyrdxlP-dep_Trfase"/>
</dbReference>
<feature type="modified residue" description="N6-(pyridoxal phosphate)lysine" evidence="3">
    <location>
        <position position="185"/>
    </location>
</feature>
<dbReference type="CDD" id="cd00616">
    <property type="entry name" value="AHBA_syn"/>
    <property type="match status" value="1"/>
</dbReference>
<dbReference type="GO" id="GO:0000271">
    <property type="term" value="P:polysaccharide biosynthetic process"/>
    <property type="evidence" value="ECO:0007669"/>
    <property type="project" value="TreeGrafter"/>
</dbReference>
<evidence type="ECO:0000256" key="3">
    <source>
        <dbReference type="PIRSR" id="PIRSR000390-2"/>
    </source>
</evidence>
<proteinExistence type="inferred from homology"/>
<dbReference type="InterPro" id="IPR000653">
    <property type="entry name" value="DegT/StrS_aminotransferase"/>
</dbReference>
<keyword evidence="6" id="KW-1185">Reference proteome</keyword>
<sequence length="383" mass="41549">MTDASRRPIQISLPDTGLDEWNATREPLESGWLTQGPKVAAFEKAFAARHEVRHALATTSCTTALHLILAALEIGPGDEVVVPAFTWVATANVVLYCGATPVLADVDPVSYNLTAETVKAVVSPRTRAIIAVHLFGLCADVDAIREAVPGVPVIEDAACAAGSSLRGRPAGTLGVAGAFSFHPRKSITTGEGGMATTQDDALAERMAVLRSHGASISEEQRHAGPRPYLLPEFNLLGFNYRMTDLQGAVGLVQLGKLDRYIDERERWASWYRRELQGLHWLRTPKAPEGSRHGWQSFVCWVDPARAPRPRNEIMAHLQEQGIATRPGTHAVHLLGLYRQKYGFAPESFPQAAACDANTMAIPLHNRMEAGDYARVAQALQALG</sequence>
<dbReference type="Gene3D" id="3.40.640.10">
    <property type="entry name" value="Type I PLP-dependent aspartate aminotransferase-like (Major domain)"/>
    <property type="match status" value="1"/>
</dbReference>
<evidence type="ECO:0000256" key="2">
    <source>
        <dbReference type="PIRSR" id="PIRSR000390-1"/>
    </source>
</evidence>
<evidence type="ECO:0000313" key="6">
    <source>
        <dbReference type="Proteomes" id="UP000297564"/>
    </source>
</evidence>
<dbReference type="Proteomes" id="UP000297564">
    <property type="component" value="Unassembled WGS sequence"/>
</dbReference>
<dbReference type="PANTHER" id="PTHR30244">
    <property type="entry name" value="TRANSAMINASE"/>
    <property type="match status" value="1"/>
</dbReference>
<dbReference type="PANTHER" id="PTHR30244:SF34">
    <property type="entry name" value="DTDP-4-AMINO-4,6-DIDEOXYGALACTOSE TRANSAMINASE"/>
    <property type="match status" value="1"/>
</dbReference>
<dbReference type="GO" id="GO:0008483">
    <property type="term" value="F:transaminase activity"/>
    <property type="evidence" value="ECO:0007669"/>
    <property type="project" value="UniProtKB-KW"/>
</dbReference>
<comment type="caution">
    <text evidence="5">The sequence shown here is derived from an EMBL/GenBank/DDBJ whole genome shotgun (WGS) entry which is preliminary data.</text>
</comment>
<dbReference type="Pfam" id="PF01041">
    <property type="entry name" value="DegT_DnrJ_EryC1"/>
    <property type="match status" value="1"/>
</dbReference>
<accession>A0A4Z0BN38</accession>
<dbReference type="Gene3D" id="3.90.1150.10">
    <property type="entry name" value="Aspartate Aminotransferase, domain 1"/>
    <property type="match status" value="1"/>
</dbReference>
<reference evidence="5 6" key="1">
    <citation type="submission" date="2019-03" db="EMBL/GenBank/DDBJ databases">
        <title>Ramlibacter rhizophilus CCTCC AB2015357, whole genome shotgun sequence.</title>
        <authorList>
            <person name="Zhang X."/>
            <person name="Feng G."/>
            <person name="Zhu H."/>
        </authorList>
    </citation>
    <scope>NUCLEOTIDE SEQUENCE [LARGE SCALE GENOMIC DNA]</scope>
    <source>
        <strain evidence="5 6">CCTCC AB2015357</strain>
    </source>
</reference>
<feature type="active site" description="Proton acceptor" evidence="2">
    <location>
        <position position="185"/>
    </location>
</feature>
<keyword evidence="5" id="KW-0808">Transferase</keyword>
<dbReference type="OrthoDB" id="9804264at2"/>
<dbReference type="InterPro" id="IPR015421">
    <property type="entry name" value="PyrdxlP-dep_Trfase_major"/>
</dbReference>
<dbReference type="SUPFAM" id="SSF53383">
    <property type="entry name" value="PLP-dependent transferases"/>
    <property type="match status" value="1"/>
</dbReference>
<dbReference type="InterPro" id="IPR015422">
    <property type="entry name" value="PyrdxlP-dep_Trfase_small"/>
</dbReference>
<evidence type="ECO:0000256" key="1">
    <source>
        <dbReference type="ARBA" id="ARBA00037999"/>
    </source>
</evidence>
<comment type="similarity">
    <text evidence="1 4">Belongs to the DegT/DnrJ/EryC1 family.</text>
</comment>
<organism evidence="5 6">
    <name type="scientific">Ramlibacter rhizophilus</name>
    <dbReference type="NCBI Taxonomy" id="1781167"/>
    <lineage>
        <taxon>Bacteria</taxon>
        <taxon>Pseudomonadati</taxon>
        <taxon>Pseudomonadota</taxon>
        <taxon>Betaproteobacteria</taxon>
        <taxon>Burkholderiales</taxon>
        <taxon>Comamonadaceae</taxon>
        <taxon>Ramlibacter</taxon>
    </lineage>
</organism>
<keyword evidence="5" id="KW-0032">Aminotransferase</keyword>